<keyword evidence="4" id="KW-1185">Reference proteome</keyword>
<evidence type="ECO:0000259" key="2">
    <source>
        <dbReference type="SMART" id="SM00953"/>
    </source>
</evidence>
<protein>
    <recommendedName>
        <fullName evidence="2">RES domain-containing protein</fullName>
    </recommendedName>
</protein>
<comment type="caution">
    <text evidence="3">The sequence shown here is derived from an EMBL/GenBank/DDBJ whole genome shotgun (WGS) entry which is preliminary data.</text>
</comment>
<evidence type="ECO:0000313" key="3">
    <source>
        <dbReference type="EMBL" id="EAR49389.1"/>
    </source>
</evidence>
<dbReference type="HOGENOM" id="CLU_1207037_0_0_5"/>
<dbReference type="EMBL" id="AAOT01000080">
    <property type="protein sequence ID" value="EAR49389.1"/>
    <property type="molecule type" value="Genomic_DNA"/>
</dbReference>
<feature type="domain" description="RES" evidence="2">
    <location>
        <begin position="19"/>
        <end position="142"/>
    </location>
</feature>
<feature type="region of interest" description="Disordered" evidence="1">
    <location>
        <begin position="147"/>
        <end position="230"/>
    </location>
</feature>
<proteinExistence type="predicted"/>
<feature type="non-terminal residue" evidence="3">
    <location>
        <position position="230"/>
    </location>
</feature>
<dbReference type="InterPro" id="IPR014914">
    <property type="entry name" value="RES_dom"/>
</dbReference>
<dbReference type="STRING" id="314256.OG2516_13986"/>
<dbReference type="Pfam" id="PF08808">
    <property type="entry name" value="RES"/>
    <property type="match status" value="1"/>
</dbReference>
<organism evidence="3 4">
    <name type="scientific">Oceanicola granulosus (strain ATCC BAA-861 / DSM 15982 / KCTC 12143 / HTCC2516)</name>
    <dbReference type="NCBI Taxonomy" id="314256"/>
    <lineage>
        <taxon>Bacteria</taxon>
        <taxon>Pseudomonadati</taxon>
        <taxon>Pseudomonadota</taxon>
        <taxon>Alphaproteobacteria</taxon>
        <taxon>Rhodobacterales</taxon>
        <taxon>Roseobacteraceae</taxon>
        <taxon>Oceanicola</taxon>
    </lineage>
</organism>
<dbReference type="AlphaFoldDB" id="Q2C9P2"/>
<sequence length="230" mass="23910">MIRWRGPVWRILFADRADPLSGVAAPEGSFHHSGQRALYASLSPEGAAAALARYVTPDDPPRVIVELGLDIDCLADLRDDARTRAVWQAPRAAGAPAPTWAASDAARAAGARGMLYRSRSRPKLLHVVLFEWQGVLTVAGPAAPWGGGKPAGGAGAGGGGGCRPARPRQPHRRAAPRGGGAGGARGAVRRGVLEEVRRRQVRPGHDALEQAGGPGAARSRQPVPAAADRP</sequence>
<gene>
    <name evidence="3" type="ORF">OG2516_13986</name>
</gene>
<feature type="compositionally biased region" description="Basic residues" evidence="1">
    <location>
        <begin position="165"/>
        <end position="175"/>
    </location>
</feature>
<dbReference type="Proteomes" id="UP000003635">
    <property type="component" value="Unassembled WGS sequence"/>
</dbReference>
<evidence type="ECO:0000256" key="1">
    <source>
        <dbReference type="SAM" id="MobiDB-lite"/>
    </source>
</evidence>
<feature type="compositionally biased region" description="Gly residues" evidence="1">
    <location>
        <begin position="147"/>
        <end position="162"/>
    </location>
</feature>
<dbReference type="OrthoDB" id="648213at2"/>
<name>Q2C9P2_OCEGH</name>
<feature type="compositionally biased region" description="Basic and acidic residues" evidence="1">
    <location>
        <begin position="191"/>
        <end position="208"/>
    </location>
</feature>
<accession>Q2C9P2</accession>
<dbReference type="SMART" id="SM00953">
    <property type="entry name" value="RES"/>
    <property type="match status" value="1"/>
</dbReference>
<evidence type="ECO:0000313" key="4">
    <source>
        <dbReference type="Proteomes" id="UP000003635"/>
    </source>
</evidence>
<reference evidence="3 4" key="1">
    <citation type="journal article" date="2010" name="J. Bacteriol.">
        <title>Genome sequences of Oceanicola granulosus HTCC2516(T) and Oceanicola batsensis HTCC2597(TDelta).</title>
        <authorList>
            <person name="Thrash J.C."/>
            <person name="Cho J.C."/>
            <person name="Vergin K.L."/>
            <person name="Giovannoni S.J."/>
        </authorList>
    </citation>
    <scope>NUCLEOTIDE SEQUENCE [LARGE SCALE GENOMIC DNA]</scope>
    <source>
        <strain evidence="4">ATCC BAA-861 / DSM 15982 / KCTC 12143 / HTCC2516</strain>
    </source>
</reference>
<dbReference type="eggNOG" id="ENOG5030PRX">
    <property type="taxonomic scope" value="Bacteria"/>
</dbReference>